<dbReference type="SMART" id="SM00255">
    <property type="entry name" value="TIR"/>
    <property type="match status" value="1"/>
</dbReference>
<evidence type="ECO:0000256" key="9">
    <source>
        <dbReference type="ARBA" id="ARBA00023027"/>
    </source>
</evidence>
<dbReference type="Proteomes" id="UP001347796">
    <property type="component" value="Unassembled WGS sequence"/>
</dbReference>
<dbReference type="GO" id="GO:0048678">
    <property type="term" value="P:response to axon injury"/>
    <property type="evidence" value="ECO:0007669"/>
    <property type="project" value="InterPro"/>
</dbReference>
<dbReference type="Pfam" id="PF13676">
    <property type="entry name" value="TIR_2"/>
    <property type="match status" value="1"/>
</dbReference>
<keyword evidence="6" id="KW-0677">Repeat</keyword>
<dbReference type="GO" id="GO:0034128">
    <property type="term" value="P:negative regulation of MyD88-independent toll-like receptor signaling pathway"/>
    <property type="evidence" value="ECO:0007669"/>
    <property type="project" value="InterPro"/>
</dbReference>
<comment type="similarity">
    <text evidence="2">Belongs to the SARM1 family.</text>
</comment>
<organism evidence="14 15">
    <name type="scientific">Patella caerulea</name>
    <name type="common">Rayed Mediterranean limpet</name>
    <dbReference type="NCBI Taxonomy" id="87958"/>
    <lineage>
        <taxon>Eukaryota</taxon>
        <taxon>Metazoa</taxon>
        <taxon>Spiralia</taxon>
        <taxon>Lophotrochozoa</taxon>
        <taxon>Mollusca</taxon>
        <taxon>Gastropoda</taxon>
        <taxon>Patellogastropoda</taxon>
        <taxon>Patelloidea</taxon>
        <taxon>Patellidae</taxon>
        <taxon>Patella</taxon>
    </lineage>
</organism>
<dbReference type="EC" id="3.2.2.6" evidence="3"/>
<sequence length="915" mass="103221">MLAFLAELFVTILEDQVIVATFILTATTSVLYLFLTICQNRFGNKKENVVYEKVSKENPDMAEVELPRKETDIRGEGATVRRINSEVSFYEEEKDNNSSKNDPYKALERSQSEATLPWNSECDGAFDFPTSLRDFEAANSGHNVSECTKVYFDLSRAEPYEKVQHCESTTSMKQVYSGRTLEPIPQDEELQTGDLSHIYASQRSISNDSTSSNGSGDVSDIGYNYKGVTTTKEVSTSSSSIKVTKTTKVQEMSKSKASIKSSFQIYAHSLKQKIRQLQMGSVPEQIIAMQEMNTLMEQAWSMPVYGREVAYGLCDILREEHAFEIIVNNCASTNRELLQASALLLEQTLTTGNRIQVADTGLETVVKMTVDTKSDNGIAETTTGILESLFKTSEETCSRVIYLGGLDVIIHWCRCSDIMILRHCAIALSNLALYGGSENQQEMTKRKVPEWLFPLAFSDDDSVRYYACLALAVLVANKEIEMSVLNSGTLELVLPFIESHSPDEFAQMDITHRHGRSTGWLKRLVPVLSSKREEAQTLAAFHFAMEAGIKAEQERRDILYDIGVIEPLKQLASSPNCTASRLAAQALKIMGEEVPKKLSKQVPLWSVEDVSHWVAQVGYGEYCERFEDCHVDGDILLQLTDLELAESLDMTCRIAQKRFLRELKELKITADYTSCDPYKLAEWLEEISPEFSQHTYSMLSCGVDRQSLQFLTDDHLKYDCAIYNGVHRMKLLEKVRKLKKKCDGMTEIAGDMTDGLESVMKTIDCFISYRRSNGSQLASLLKVHLQLRGFSVFIDIERLSAGKFDENLLKSIKLAKNFLLVLTPNALDRCIDDQESKDWVHKEIAAAIEGGCNIIPLMDNFDWPPADKLPADMKNIVFFNGIRWIHDYQDACVDKLEQFLRGEVNVRTRAYLQEG</sequence>
<comment type="catalytic activity">
    <reaction evidence="10">
        <text>NAD(+) + H2O = ADP-D-ribose + nicotinamide + H(+)</text>
        <dbReference type="Rhea" id="RHEA:16301"/>
        <dbReference type="ChEBI" id="CHEBI:15377"/>
        <dbReference type="ChEBI" id="CHEBI:15378"/>
        <dbReference type="ChEBI" id="CHEBI:17154"/>
        <dbReference type="ChEBI" id="CHEBI:57540"/>
        <dbReference type="ChEBI" id="CHEBI:57967"/>
        <dbReference type="EC" id="3.2.2.6"/>
    </reaction>
    <physiologicalReaction direction="left-to-right" evidence="10">
        <dbReference type="Rhea" id="RHEA:16302"/>
    </physiologicalReaction>
</comment>
<feature type="domain" description="TIR" evidence="12">
    <location>
        <begin position="761"/>
        <end position="904"/>
    </location>
</feature>
<name>A0AAN8JX25_PATCE</name>
<comment type="caution">
    <text evidence="14">The sequence shown here is derived from an EMBL/GenBank/DDBJ whole genome shotgun (WGS) entry which is preliminary data.</text>
</comment>
<keyword evidence="9" id="KW-0520">NAD</keyword>
<accession>A0AAN8JX25</accession>
<dbReference type="InterPro" id="IPR000157">
    <property type="entry name" value="TIR_dom"/>
</dbReference>
<dbReference type="PROSITE" id="PS50104">
    <property type="entry name" value="TIR"/>
    <property type="match status" value="1"/>
</dbReference>
<dbReference type="Gene3D" id="1.25.10.10">
    <property type="entry name" value="Leucine-rich Repeat Variant"/>
    <property type="match status" value="1"/>
</dbReference>
<gene>
    <name evidence="14" type="ORF">SNE40_006746</name>
</gene>
<evidence type="ECO:0000259" key="12">
    <source>
        <dbReference type="PROSITE" id="PS50104"/>
    </source>
</evidence>
<evidence type="ECO:0000313" key="14">
    <source>
        <dbReference type="EMBL" id="KAK6184237.1"/>
    </source>
</evidence>
<dbReference type="GO" id="GO:0005737">
    <property type="term" value="C:cytoplasm"/>
    <property type="evidence" value="ECO:0007669"/>
    <property type="project" value="UniProtKB-SubCell"/>
</dbReference>
<dbReference type="SUPFAM" id="SSF52200">
    <property type="entry name" value="Toll/Interleukin receptor TIR domain"/>
    <property type="match status" value="1"/>
</dbReference>
<protein>
    <recommendedName>
        <fullName evidence="3">ADP-ribosyl cyclase/cyclic ADP-ribose hydrolase</fullName>
        <ecNumber evidence="3">3.2.2.6</ecNumber>
    </recommendedName>
</protein>
<dbReference type="GO" id="GO:0007165">
    <property type="term" value="P:signal transduction"/>
    <property type="evidence" value="ECO:0007669"/>
    <property type="project" value="InterPro"/>
</dbReference>
<dbReference type="InterPro" id="IPR035897">
    <property type="entry name" value="Toll_tir_struct_dom_sf"/>
</dbReference>
<dbReference type="SUPFAM" id="SSF48371">
    <property type="entry name" value="ARM repeat"/>
    <property type="match status" value="1"/>
</dbReference>
<dbReference type="Gene3D" id="3.40.50.10140">
    <property type="entry name" value="Toll/interleukin-1 receptor homology (TIR) domain"/>
    <property type="match status" value="1"/>
</dbReference>
<evidence type="ECO:0000256" key="7">
    <source>
        <dbReference type="ARBA" id="ARBA00022801"/>
    </source>
</evidence>
<feature type="domain" description="SAM" evidence="13">
    <location>
        <begin position="680"/>
        <end position="741"/>
    </location>
</feature>
<keyword evidence="5" id="KW-0399">Innate immunity</keyword>
<proteinExistence type="inferred from homology"/>
<evidence type="ECO:0000256" key="4">
    <source>
        <dbReference type="ARBA" id="ARBA00022490"/>
    </source>
</evidence>
<evidence type="ECO:0000256" key="1">
    <source>
        <dbReference type="ARBA" id="ARBA00004496"/>
    </source>
</evidence>
<evidence type="ECO:0000256" key="2">
    <source>
        <dbReference type="ARBA" id="ARBA00008291"/>
    </source>
</evidence>
<dbReference type="InterPro" id="IPR039184">
    <property type="entry name" value="SARM1"/>
</dbReference>
<keyword evidence="4" id="KW-0963">Cytoplasm</keyword>
<dbReference type="GO" id="GO:0045087">
    <property type="term" value="P:innate immune response"/>
    <property type="evidence" value="ECO:0007669"/>
    <property type="project" value="UniProtKB-KW"/>
</dbReference>
<evidence type="ECO:0000256" key="6">
    <source>
        <dbReference type="ARBA" id="ARBA00022737"/>
    </source>
</evidence>
<dbReference type="PROSITE" id="PS50105">
    <property type="entry name" value="SAM_DOMAIN"/>
    <property type="match status" value="2"/>
</dbReference>
<dbReference type="AlphaFoldDB" id="A0AAN8JX25"/>
<evidence type="ECO:0000259" key="13">
    <source>
        <dbReference type="PROSITE" id="PS50105"/>
    </source>
</evidence>
<dbReference type="InterPro" id="IPR011989">
    <property type="entry name" value="ARM-like"/>
</dbReference>
<feature type="compositionally biased region" description="Basic and acidic residues" evidence="11">
    <location>
        <begin position="102"/>
        <end position="111"/>
    </location>
</feature>
<comment type="subcellular location">
    <subcellularLocation>
        <location evidence="1">Cytoplasm</location>
    </subcellularLocation>
</comment>
<evidence type="ECO:0000256" key="5">
    <source>
        <dbReference type="ARBA" id="ARBA00022588"/>
    </source>
</evidence>
<feature type="domain" description="SAM" evidence="13">
    <location>
        <begin position="605"/>
        <end position="669"/>
    </location>
</feature>
<dbReference type="GO" id="GO:0061809">
    <property type="term" value="F:NAD+ nucleosidase activity, cyclic ADP-ribose generating"/>
    <property type="evidence" value="ECO:0007669"/>
    <property type="project" value="UniProtKB-EC"/>
</dbReference>
<feature type="region of interest" description="Disordered" evidence="11">
    <location>
        <begin position="91"/>
        <end position="112"/>
    </location>
</feature>
<dbReference type="GO" id="GO:0003953">
    <property type="term" value="F:NAD+ nucleosidase activity"/>
    <property type="evidence" value="ECO:0007669"/>
    <property type="project" value="InterPro"/>
</dbReference>
<evidence type="ECO:0000256" key="8">
    <source>
        <dbReference type="ARBA" id="ARBA00022859"/>
    </source>
</evidence>
<dbReference type="SUPFAM" id="SSF47769">
    <property type="entry name" value="SAM/Pointed domain"/>
    <property type="match status" value="1"/>
</dbReference>
<dbReference type="CDD" id="cd09502">
    <property type="entry name" value="SAM_SARM1-like_repeat2"/>
    <property type="match status" value="1"/>
</dbReference>
<evidence type="ECO:0000256" key="10">
    <source>
        <dbReference type="ARBA" id="ARBA00047304"/>
    </source>
</evidence>
<keyword evidence="15" id="KW-1185">Reference proteome</keyword>
<evidence type="ECO:0000256" key="11">
    <source>
        <dbReference type="SAM" id="MobiDB-lite"/>
    </source>
</evidence>
<evidence type="ECO:0000256" key="3">
    <source>
        <dbReference type="ARBA" id="ARBA00011982"/>
    </source>
</evidence>
<evidence type="ECO:0000313" key="15">
    <source>
        <dbReference type="Proteomes" id="UP001347796"/>
    </source>
</evidence>
<dbReference type="PANTHER" id="PTHR22998">
    <property type="entry name" value="SARM1"/>
    <property type="match status" value="1"/>
</dbReference>
<dbReference type="InterPro" id="IPR013761">
    <property type="entry name" value="SAM/pointed_sf"/>
</dbReference>
<dbReference type="GO" id="GO:0035591">
    <property type="term" value="F:signaling adaptor activity"/>
    <property type="evidence" value="ECO:0007669"/>
    <property type="project" value="InterPro"/>
</dbReference>
<dbReference type="FunFam" id="1.10.150.50:FF:000043">
    <property type="entry name" value="Sterile alpha and TIR motif-containing 1"/>
    <property type="match status" value="1"/>
</dbReference>
<dbReference type="CDD" id="cd24153">
    <property type="entry name" value="SARM1_N"/>
    <property type="match status" value="1"/>
</dbReference>
<dbReference type="PANTHER" id="PTHR22998:SF1">
    <property type="entry name" value="NAD(+) HYDROLASE SARM1"/>
    <property type="match status" value="1"/>
</dbReference>
<dbReference type="Pfam" id="PF07647">
    <property type="entry name" value="SAM_2"/>
    <property type="match status" value="2"/>
</dbReference>
<dbReference type="InterPro" id="IPR001660">
    <property type="entry name" value="SAM"/>
</dbReference>
<reference evidence="14 15" key="1">
    <citation type="submission" date="2024-01" db="EMBL/GenBank/DDBJ databases">
        <title>The genome of the rayed Mediterranean limpet Patella caerulea (Linnaeus, 1758).</title>
        <authorList>
            <person name="Anh-Thu Weber A."/>
            <person name="Halstead-Nussloch G."/>
        </authorList>
    </citation>
    <scope>NUCLEOTIDE SEQUENCE [LARGE SCALE GENOMIC DNA]</scope>
    <source>
        <strain evidence="14">AATW-2023a</strain>
        <tissue evidence="14">Whole specimen</tissue>
    </source>
</reference>
<dbReference type="GO" id="GO:0030425">
    <property type="term" value="C:dendrite"/>
    <property type="evidence" value="ECO:0007669"/>
    <property type="project" value="TreeGrafter"/>
</dbReference>
<keyword evidence="7" id="KW-0378">Hydrolase</keyword>
<keyword evidence="8" id="KW-0391">Immunity</keyword>
<dbReference type="InterPro" id="IPR016024">
    <property type="entry name" value="ARM-type_fold"/>
</dbReference>
<dbReference type="SMART" id="SM00454">
    <property type="entry name" value="SAM"/>
    <property type="match status" value="2"/>
</dbReference>
<dbReference type="Gene3D" id="1.10.150.50">
    <property type="entry name" value="Transcription Factor, Ets-1"/>
    <property type="match status" value="2"/>
</dbReference>
<dbReference type="EMBL" id="JAZGQO010000006">
    <property type="protein sequence ID" value="KAK6184237.1"/>
    <property type="molecule type" value="Genomic_DNA"/>
</dbReference>